<dbReference type="InterPro" id="IPR036116">
    <property type="entry name" value="FN3_sf"/>
</dbReference>
<dbReference type="Pfam" id="PF00041">
    <property type="entry name" value="fn3"/>
    <property type="match status" value="5"/>
</dbReference>
<feature type="chain" id="PRO_5045235136" description="Fibronectin type-III domain-containing protein" evidence="2">
    <location>
        <begin position="23"/>
        <end position="670"/>
    </location>
</feature>
<evidence type="ECO:0000313" key="5">
    <source>
        <dbReference type="Proteomes" id="UP001500936"/>
    </source>
</evidence>
<dbReference type="InterPro" id="IPR003961">
    <property type="entry name" value="FN3_dom"/>
</dbReference>
<feature type="signal peptide" evidence="2">
    <location>
        <begin position="1"/>
        <end position="22"/>
    </location>
</feature>
<evidence type="ECO:0000259" key="3">
    <source>
        <dbReference type="PROSITE" id="PS50853"/>
    </source>
</evidence>
<dbReference type="EMBL" id="BAABHB010000007">
    <property type="protein sequence ID" value="GAA4410856.1"/>
    <property type="molecule type" value="Genomic_DNA"/>
</dbReference>
<comment type="caution">
    <text evidence="4">The sequence shown here is derived from an EMBL/GenBank/DDBJ whole genome shotgun (WGS) entry which is preliminary data.</text>
</comment>
<accession>A0ABP8KN91</accession>
<feature type="domain" description="Fibronectin type-III" evidence="3">
    <location>
        <begin position="26"/>
        <end position="115"/>
    </location>
</feature>
<dbReference type="PROSITE" id="PS50853">
    <property type="entry name" value="FN3"/>
    <property type="match status" value="6"/>
</dbReference>
<feature type="domain" description="Fibronectin type-III" evidence="3">
    <location>
        <begin position="118"/>
        <end position="204"/>
    </location>
</feature>
<dbReference type="PANTHER" id="PTHR13817:SF173">
    <property type="entry name" value="FRAZZLED"/>
    <property type="match status" value="1"/>
</dbReference>
<keyword evidence="1" id="KW-0677">Repeat</keyword>
<dbReference type="SMART" id="SM00060">
    <property type="entry name" value="FN3"/>
    <property type="match status" value="6"/>
</dbReference>
<dbReference type="NCBIfam" id="TIGR04183">
    <property type="entry name" value="Por_Secre_tail"/>
    <property type="match status" value="1"/>
</dbReference>
<dbReference type="RefSeq" id="WP_345269276.1">
    <property type="nucleotide sequence ID" value="NZ_BAABHB010000007.1"/>
</dbReference>
<feature type="domain" description="Fibronectin type-III" evidence="3">
    <location>
        <begin position="398"/>
        <end position="487"/>
    </location>
</feature>
<evidence type="ECO:0000256" key="1">
    <source>
        <dbReference type="ARBA" id="ARBA00022737"/>
    </source>
</evidence>
<gene>
    <name evidence="4" type="ORF">GCM10023187_35970</name>
</gene>
<keyword evidence="2" id="KW-0732">Signal</keyword>
<dbReference type="InterPro" id="IPR013783">
    <property type="entry name" value="Ig-like_fold"/>
</dbReference>
<evidence type="ECO:0000256" key="2">
    <source>
        <dbReference type="SAM" id="SignalP"/>
    </source>
</evidence>
<dbReference type="Proteomes" id="UP001500936">
    <property type="component" value="Unassembled WGS sequence"/>
</dbReference>
<feature type="domain" description="Fibronectin type-III" evidence="3">
    <location>
        <begin position="492"/>
        <end position="582"/>
    </location>
</feature>
<dbReference type="InterPro" id="IPR026444">
    <property type="entry name" value="Secre_tail"/>
</dbReference>
<organism evidence="4 5">
    <name type="scientific">Nibrella viscosa</name>
    <dbReference type="NCBI Taxonomy" id="1084524"/>
    <lineage>
        <taxon>Bacteria</taxon>
        <taxon>Pseudomonadati</taxon>
        <taxon>Bacteroidota</taxon>
        <taxon>Cytophagia</taxon>
        <taxon>Cytophagales</taxon>
        <taxon>Spirosomataceae</taxon>
        <taxon>Nibrella</taxon>
    </lineage>
</organism>
<name>A0ABP8KN91_9BACT</name>
<dbReference type="InterPro" id="IPR050964">
    <property type="entry name" value="Striated_Muscle_Regulatory"/>
</dbReference>
<dbReference type="SUPFAM" id="SSF49265">
    <property type="entry name" value="Fibronectin type III"/>
    <property type="match status" value="3"/>
</dbReference>
<feature type="domain" description="Fibronectin type-III" evidence="3">
    <location>
        <begin position="305"/>
        <end position="394"/>
    </location>
</feature>
<keyword evidence="5" id="KW-1185">Reference proteome</keyword>
<evidence type="ECO:0000313" key="4">
    <source>
        <dbReference type="EMBL" id="GAA4410856.1"/>
    </source>
</evidence>
<proteinExistence type="predicted"/>
<sequence length="670" mass="72259">MKKYYLLYLLTLLMGGSSVVQAQLTQPTNLAAVALTSTSIRLTWTDNTTNETGFEIEQSTDGRTFTKVADAAVNATSFTVTNLNPVTAYSFRVRAKFATGNSSYSNTASATTLARPPVVTNLAATAQGTTSIRLTWTDVGKEANYFVERRTGQSGTFTRIATTTAGYTDTNLQPGTEYCYRVQFDSSVEPAGYSNIACATTQQAVPNAPARLVAQATSSTQINLQWADLSNNETGFELERASQPNGPFSKIADLGVNATSYEDKNLTPNTQYCYRVQARNGSGVSGYSNTVCAMTPAPPIPAPAAPSNLSAVAVSSSQINLNWTDNANNETGFELERSTDNRTFSKIADLQADVTSYQNTGLDPATRYYYRLRAVNQGGPSAYSNTADATTADVAPTAPARLVAQAISFSQINLQWADLSNNETRFDIERSTDGTTFTKIAEVPAGTIAYQSTGLNGSTRYFYRVRAVNAVGPSAYSNIADATTPAAPVPDAPKNLKAVPLDFDLIRLTWDPLSGNATGVTVERSTSPTTGFVEIGKQSASSPEFFDREILAIATYYYRVKATNGNGNSVYSNLARVDAEFLITGVAPKAATELPIYVAERMLYVQLAKHLAKESTLQIITMQGLPARRYQIPAGNQANWQQYLGDLASGIYLVTIETAEQRITQKVIIQ</sequence>
<protein>
    <recommendedName>
        <fullName evidence="3">Fibronectin type-III domain-containing protein</fullName>
    </recommendedName>
</protein>
<dbReference type="CDD" id="cd00063">
    <property type="entry name" value="FN3"/>
    <property type="match status" value="6"/>
</dbReference>
<feature type="domain" description="Fibronectin type-III" evidence="3">
    <location>
        <begin position="208"/>
        <end position="298"/>
    </location>
</feature>
<reference evidence="5" key="1">
    <citation type="journal article" date="2019" name="Int. J. Syst. Evol. Microbiol.">
        <title>The Global Catalogue of Microorganisms (GCM) 10K type strain sequencing project: providing services to taxonomists for standard genome sequencing and annotation.</title>
        <authorList>
            <consortium name="The Broad Institute Genomics Platform"/>
            <consortium name="The Broad Institute Genome Sequencing Center for Infectious Disease"/>
            <person name="Wu L."/>
            <person name="Ma J."/>
        </authorList>
    </citation>
    <scope>NUCLEOTIDE SEQUENCE [LARGE SCALE GENOMIC DNA]</scope>
    <source>
        <strain evidence="5">JCM 17925</strain>
    </source>
</reference>
<dbReference type="Gene3D" id="2.60.40.10">
    <property type="entry name" value="Immunoglobulins"/>
    <property type="match status" value="6"/>
</dbReference>
<dbReference type="PANTHER" id="PTHR13817">
    <property type="entry name" value="TITIN"/>
    <property type="match status" value="1"/>
</dbReference>